<sequence>MEAKTKNWDNDDYLNLTKNKEYVTHADSLGNYSIVAKLTDTLVFAKYKYYTQKYLVSDIITKNIKVQLVPEPCVPYVACEQKVPTQFYIFIGQKIKMNYESDPYYCNVIPLDGGGFDCVYSVDTEVYGKFINDSIKFKAYDHYGTPSFSKYQNVLLFVGEYCGKLYHSKYQYLDMYKTKEGKWASPGNPYKYDQFIKNKTVQAERMEFDKSAWIDISKMDTNQKKEYLSPFYEIRDGMAIPVMGTYITDLIKVKKESSLKNVNLQFN</sequence>
<proteinExistence type="predicted"/>
<organism evidence="1 2">
    <name type="scientific">Chryseobacterium kimseyorum</name>
    <dbReference type="NCBI Taxonomy" id="2984028"/>
    <lineage>
        <taxon>Bacteria</taxon>
        <taxon>Pseudomonadati</taxon>
        <taxon>Bacteroidota</taxon>
        <taxon>Flavobacteriia</taxon>
        <taxon>Flavobacteriales</taxon>
        <taxon>Weeksellaceae</taxon>
        <taxon>Chryseobacterium group</taxon>
        <taxon>Chryseobacterium</taxon>
    </lineage>
</organism>
<dbReference type="Proteomes" id="UP001163731">
    <property type="component" value="Unassembled WGS sequence"/>
</dbReference>
<evidence type="ECO:0000313" key="2">
    <source>
        <dbReference type="Proteomes" id="UP001163731"/>
    </source>
</evidence>
<comment type="caution">
    <text evidence="1">The sequence shown here is derived from an EMBL/GenBank/DDBJ whole genome shotgun (WGS) entry which is preliminary data.</text>
</comment>
<keyword evidence="2" id="KW-1185">Reference proteome</keyword>
<reference evidence="1" key="1">
    <citation type="submission" date="2022-10" db="EMBL/GenBank/DDBJ databases">
        <title>Chryseobacterium babae sp. nov. isolated from the gut of the beetle Oryctes rhinoceros, and Chryseobacterium kimseyorum sp. nov., isolated from a stick insect rearing cage.</title>
        <authorList>
            <person name="Shelomi M."/>
            <person name="Han C.-J."/>
            <person name="Chen W.-M."/>
            <person name="Chen H.-K."/>
            <person name="Liaw S.-J."/>
            <person name="Muhle E."/>
            <person name="Clermont D."/>
        </authorList>
    </citation>
    <scope>NUCLEOTIDE SEQUENCE</scope>
    <source>
        <strain evidence="1">09-1422</strain>
    </source>
</reference>
<protein>
    <submittedName>
        <fullName evidence="1">Uncharacterized protein</fullName>
    </submittedName>
</protein>
<dbReference type="RefSeq" id="WP_264748389.1">
    <property type="nucleotide sequence ID" value="NZ_JAPDHW010000001.1"/>
</dbReference>
<dbReference type="EMBL" id="JAPDHW010000001">
    <property type="protein sequence ID" value="MCW3167095.1"/>
    <property type="molecule type" value="Genomic_DNA"/>
</dbReference>
<accession>A0ABT3HTH9</accession>
<name>A0ABT3HTH9_9FLAO</name>
<gene>
    <name evidence="1" type="ORF">OMO38_01020</name>
</gene>
<evidence type="ECO:0000313" key="1">
    <source>
        <dbReference type="EMBL" id="MCW3167095.1"/>
    </source>
</evidence>